<dbReference type="SUPFAM" id="SSF69819">
    <property type="entry name" value="MTH1598-like"/>
    <property type="match status" value="1"/>
</dbReference>
<protein>
    <submittedName>
        <fullName evidence="6">Protein archease-like</fullName>
    </submittedName>
</protein>
<reference evidence="6" key="1">
    <citation type="submission" date="2020-08" db="EMBL/GenBank/DDBJ databases">
        <title>Multicomponent nature underlies the extraordinary mechanical properties of spider dragline silk.</title>
        <authorList>
            <person name="Kono N."/>
            <person name="Nakamura H."/>
            <person name="Mori M."/>
            <person name="Yoshida Y."/>
            <person name="Ohtoshi R."/>
            <person name="Malay A.D."/>
            <person name="Moran D.A.P."/>
            <person name="Tomita M."/>
            <person name="Numata K."/>
            <person name="Arakawa K."/>
        </authorList>
    </citation>
    <scope>NUCLEOTIDE SEQUENCE</scope>
</reference>
<evidence type="ECO:0000256" key="2">
    <source>
        <dbReference type="ARBA" id="ARBA00022694"/>
    </source>
</evidence>
<evidence type="ECO:0000256" key="4">
    <source>
        <dbReference type="ARBA" id="ARBA00022837"/>
    </source>
</evidence>
<keyword evidence="2" id="KW-0819">tRNA processing</keyword>
<dbReference type="InterPro" id="IPR023572">
    <property type="entry name" value="Archease_dom"/>
</dbReference>
<dbReference type="Pfam" id="PF01951">
    <property type="entry name" value="Archease"/>
    <property type="match status" value="1"/>
</dbReference>
<comment type="similarity">
    <text evidence="1">Belongs to the archease family.</text>
</comment>
<name>A0A8X6N775_NEPPI</name>
<dbReference type="PANTHER" id="PTHR12682:SF11">
    <property type="entry name" value="PROTEIN ARCHEASE"/>
    <property type="match status" value="1"/>
</dbReference>
<evidence type="ECO:0000256" key="3">
    <source>
        <dbReference type="ARBA" id="ARBA00022723"/>
    </source>
</evidence>
<evidence type="ECO:0000256" key="1">
    <source>
        <dbReference type="ARBA" id="ARBA00007963"/>
    </source>
</evidence>
<dbReference type="GO" id="GO:0006388">
    <property type="term" value="P:tRNA splicing, via endonucleolytic cleavage and ligation"/>
    <property type="evidence" value="ECO:0007669"/>
    <property type="project" value="TreeGrafter"/>
</dbReference>
<dbReference type="Proteomes" id="UP000887013">
    <property type="component" value="Unassembled WGS sequence"/>
</dbReference>
<dbReference type="GO" id="GO:0072669">
    <property type="term" value="C:tRNA-splicing ligase complex"/>
    <property type="evidence" value="ECO:0007669"/>
    <property type="project" value="TreeGrafter"/>
</dbReference>
<organism evidence="6 7">
    <name type="scientific">Nephila pilipes</name>
    <name type="common">Giant wood spider</name>
    <name type="synonym">Nephila maculata</name>
    <dbReference type="NCBI Taxonomy" id="299642"/>
    <lineage>
        <taxon>Eukaryota</taxon>
        <taxon>Metazoa</taxon>
        <taxon>Ecdysozoa</taxon>
        <taxon>Arthropoda</taxon>
        <taxon>Chelicerata</taxon>
        <taxon>Arachnida</taxon>
        <taxon>Araneae</taxon>
        <taxon>Araneomorphae</taxon>
        <taxon>Entelegynae</taxon>
        <taxon>Araneoidea</taxon>
        <taxon>Nephilidae</taxon>
        <taxon>Nephila</taxon>
    </lineage>
</organism>
<dbReference type="GO" id="GO:0046872">
    <property type="term" value="F:metal ion binding"/>
    <property type="evidence" value="ECO:0007669"/>
    <property type="project" value="UniProtKB-KW"/>
</dbReference>
<proteinExistence type="inferred from homology"/>
<keyword evidence="3" id="KW-0479">Metal-binding</keyword>
<evidence type="ECO:0000259" key="5">
    <source>
        <dbReference type="Pfam" id="PF01951"/>
    </source>
</evidence>
<dbReference type="OrthoDB" id="2190767at2759"/>
<evidence type="ECO:0000313" key="7">
    <source>
        <dbReference type="Proteomes" id="UP000887013"/>
    </source>
</evidence>
<accession>A0A8X6N775</accession>
<dbReference type="PANTHER" id="PTHR12682">
    <property type="entry name" value="ARCHEASE"/>
    <property type="match status" value="1"/>
</dbReference>
<comment type="caution">
    <text evidence="6">The sequence shown here is derived from an EMBL/GenBank/DDBJ whole genome shotgun (WGS) entry which is preliminary data.</text>
</comment>
<dbReference type="InterPro" id="IPR002804">
    <property type="entry name" value="Archease"/>
</dbReference>
<evidence type="ECO:0000313" key="6">
    <source>
        <dbReference type="EMBL" id="GFS98674.1"/>
    </source>
</evidence>
<dbReference type="Gene3D" id="3.55.10.10">
    <property type="entry name" value="Archease domain"/>
    <property type="match status" value="1"/>
</dbReference>
<keyword evidence="7" id="KW-1185">Reference proteome</keyword>
<gene>
    <name evidence="6" type="primary">CG6353</name>
    <name evidence="6" type="ORF">NPIL_189241</name>
</gene>
<sequence>MDDAGDVDDGYVPDVPVEEFTAEELQIPEVKYEYLDHPADVQLHSWGDTLEEAFEQVAVSMFGYMTE</sequence>
<feature type="domain" description="Archease" evidence="5">
    <location>
        <begin position="32"/>
        <end position="67"/>
    </location>
</feature>
<dbReference type="EMBL" id="BMAW01101247">
    <property type="protein sequence ID" value="GFS98674.1"/>
    <property type="molecule type" value="Genomic_DNA"/>
</dbReference>
<dbReference type="AlphaFoldDB" id="A0A8X6N775"/>
<keyword evidence="4" id="KW-0106">Calcium</keyword>
<dbReference type="InterPro" id="IPR036820">
    <property type="entry name" value="Archease_dom_sf"/>
</dbReference>
<feature type="non-terminal residue" evidence="6">
    <location>
        <position position="1"/>
    </location>
</feature>